<dbReference type="EMBL" id="FP929056">
    <property type="protein sequence ID" value="CBL28364.1"/>
    <property type="molecule type" value="Genomic_DNA"/>
</dbReference>
<reference evidence="1 2" key="2">
    <citation type="submission" date="2010-03" db="EMBL/GenBank/DDBJ databases">
        <authorList>
            <person name="Pajon A."/>
        </authorList>
    </citation>
    <scope>NUCLEOTIDE SEQUENCE [LARGE SCALE GENOMIC DNA]</scope>
    <source>
        <strain evidence="1 2">SGP1</strain>
    </source>
</reference>
<evidence type="ECO:0008006" key="3">
    <source>
        <dbReference type="Google" id="ProtNLM"/>
    </source>
</evidence>
<dbReference type="Proteomes" id="UP000008957">
    <property type="component" value="Chromosome"/>
</dbReference>
<gene>
    <name evidence="1" type="ORF">SY1_12080</name>
</gene>
<dbReference type="AlphaFoldDB" id="A0AB94IXG2"/>
<dbReference type="NCBIfam" id="NF040730">
    <property type="entry name" value="CxCC_doxin"/>
    <property type="match status" value="1"/>
</dbReference>
<proteinExistence type="predicted"/>
<dbReference type="RefSeq" id="WP_015556511.1">
    <property type="nucleotide sequence ID" value="NC_021038.1"/>
</dbReference>
<evidence type="ECO:0000313" key="1">
    <source>
        <dbReference type="EMBL" id="CBL28364.1"/>
    </source>
</evidence>
<name>A0AB94IXG2_9BACT</name>
<reference evidence="2" key="1">
    <citation type="submission" date="2010-03" db="EMBL/GenBank/DDBJ databases">
        <title>The genome sequence of Synergistetes sp. SGP1.</title>
        <authorList>
            <consortium name="metaHIT consortium -- http://www.metahit.eu/"/>
            <person name="Pajon A."/>
            <person name="Turner K."/>
            <person name="Parkhill J."/>
            <person name="Wade W."/>
            <person name="Vartoukian S."/>
        </authorList>
    </citation>
    <scope>NUCLEOTIDE SEQUENCE [LARGE SCALE GENOMIC DNA]</scope>
    <source>
        <strain evidence="2">SGP1</strain>
    </source>
</reference>
<sequence length="84" mass="9746">MTKVEFINTCPCCDGHVDVLNELQKRFPEKIDLKIYYAGKDFDYLPKYGPITRGTMIVDGKDRYEDLNRRTIEKVVSEAIGEEL</sequence>
<evidence type="ECO:0000313" key="2">
    <source>
        <dbReference type="Proteomes" id="UP000008957"/>
    </source>
</evidence>
<protein>
    <recommendedName>
        <fullName evidence="3">Thioredoxin-like fold domain-containing protein</fullName>
    </recommendedName>
</protein>
<dbReference type="KEGG" id="sbr:SY1_12080"/>
<accession>A0AB94IXG2</accession>
<organism evidence="1 2">
    <name type="scientific">Fretibacterium fastidiosum</name>
    <dbReference type="NCBI Taxonomy" id="651822"/>
    <lineage>
        <taxon>Bacteria</taxon>
        <taxon>Thermotogati</taxon>
        <taxon>Synergistota</taxon>
        <taxon>Synergistia</taxon>
        <taxon>Synergistales</taxon>
        <taxon>Aminobacteriaceae</taxon>
        <taxon>Fretibacterium</taxon>
    </lineage>
</organism>
<keyword evidence="2" id="KW-1185">Reference proteome</keyword>